<protein>
    <recommendedName>
        <fullName evidence="3">CCHC-type domain-containing protein</fullName>
    </recommendedName>
</protein>
<evidence type="ECO:0000313" key="4">
    <source>
        <dbReference type="EMBL" id="KAJ6850133.1"/>
    </source>
</evidence>
<dbReference type="Proteomes" id="UP001140949">
    <property type="component" value="Unassembled WGS sequence"/>
</dbReference>
<gene>
    <name evidence="4" type="ORF">M6B38_266005</name>
</gene>
<feature type="region of interest" description="Disordered" evidence="2">
    <location>
        <begin position="367"/>
        <end position="393"/>
    </location>
</feature>
<reference evidence="4" key="1">
    <citation type="journal article" date="2023" name="GigaByte">
        <title>Genome assembly of the bearded iris, Iris pallida Lam.</title>
        <authorList>
            <person name="Bruccoleri R.E."/>
            <person name="Oakeley E.J."/>
            <person name="Faust A.M.E."/>
            <person name="Altorfer M."/>
            <person name="Dessus-Babus S."/>
            <person name="Burckhardt D."/>
            <person name="Oertli M."/>
            <person name="Naumann U."/>
            <person name="Petersen F."/>
            <person name="Wong J."/>
        </authorList>
    </citation>
    <scope>NUCLEOTIDE SEQUENCE</scope>
    <source>
        <strain evidence="4">GSM-AAB239-AS_SAM_17_03QT</strain>
    </source>
</reference>
<feature type="domain" description="CCHC-type" evidence="3">
    <location>
        <begin position="349"/>
        <end position="364"/>
    </location>
</feature>
<comment type="caution">
    <text evidence="4">The sequence shown here is derived from an EMBL/GenBank/DDBJ whole genome shotgun (WGS) entry which is preliminary data.</text>
</comment>
<keyword evidence="1" id="KW-0863">Zinc-finger</keyword>
<dbReference type="AlphaFoldDB" id="A0AAX6IB35"/>
<keyword evidence="1" id="KW-0479">Metal-binding</keyword>
<feature type="region of interest" description="Disordered" evidence="2">
    <location>
        <begin position="272"/>
        <end position="300"/>
    </location>
</feature>
<dbReference type="InterPro" id="IPR001878">
    <property type="entry name" value="Znf_CCHC"/>
</dbReference>
<evidence type="ECO:0000256" key="2">
    <source>
        <dbReference type="SAM" id="MobiDB-lite"/>
    </source>
</evidence>
<dbReference type="SUPFAM" id="SSF57756">
    <property type="entry name" value="Retrovirus zinc finger-like domains"/>
    <property type="match status" value="1"/>
</dbReference>
<dbReference type="SMART" id="SM00343">
    <property type="entry name" value="ZnF_C2HC"/>
    <property type="match status" value="2"/>
</dbReference>
<feature type="compositionally biased region" description="Low complexity" evidence="2">
    <location>
        <begin position="374"/>
        <end position="392"/>
    </location>
</feature>
<dbReference type="InterPro" id="IPR036875">
    <property type="entry name" value="Znf_CCHC_sf"/>
</dbReference>
<dbReference type="GO" id="GO:0003676">
    <property type="term" value="F:nucleic acid binding"/>
    <property type="evidence" value="ECO:0007669"/>
    <property type="project" value="InterPro"/>
</dbReference>
<organism evidence="4 5">
    <name type="scientific">Iris pallida</name>
    <name type="common">Sweet iris</name>
    <dbReference type="NCBI Taxonomy" id="29817"/>
    <lineage>
        <taxon>Eukaryota</taxon>
        <taxon>Viridiplantae</taxon>
        <taxon>Streptophyta</taxon>
        <taxon>Embryophyta</taxon>
        <taxon>Tracheophyta</taxon>
        <taxon>Spermatophyta</taxon>
        <taxon>Magnoliopsida</taxon>
        <taxon>Liliopsida</taxon>
        <taxon>Asparagales</taxon>
        <taxon>Iridaceae</taxon>
        <taxon>Iridoideae</taxon>
        <taxon>Irideae</taxon>
        <taxon>Iris</taxon>
    </lineage>
</organism>
<proteinExistence type="predicted"/>
<dbReference type="Pfam" id="PF03732">
    <property type="entry name" value="Retrotrans_gag"/>
    <property type="match status" value="1"/>
</dbReference>
<dbReference type="PANTHER" id="PTHR33223:SF6">
    <property type="entry name" value="CCHC-TYPE DOMAIN-CONTAINING PROTEIN"/>
    <property type="match status" value="1"/>
</dbReference>
<name>A0AAX6IB35_IRIPA</name>
<keyword evidence="1" id="KW-0862">Zinc</keyword>
<feature type="region of interest" description="Disordered" evidence="2">
    <location>
        <begin position="1"/>
        <end position="46"/>
    </location>
</feature>
<feature type="compositionally biased region" description="Basic and acidic residues" evidence="2">
    <location>
        <begin position="272"/>
        <end position="282"/>
    </location>
</feature>
<dbReference type="EMBL" id="JANAVB010003200">
    <property type="protein sequence ID" value="KAJ6850133.1"/>
    <property type="molecule type" value="Genomic_DNA"/>
</dbReference>
<sequence length="414" mass="46798">MVTTRKAADQPGVTGGSGVAGGSEQPAPDVQADQLPPAPPIFPSLPSTMMFDGTQVMAMFQQFLEVQNHQAVQFRATVMDTLRTREPTAPAPVAPPAPATPRPGTAKEYQNLCPMDFWGNEGIVYADEWLENAERTLRMANIPDDTNVEVASMRLFDLARAWYREDPQLTEPHVSWTDFKTLFKKKFFPEVERDELRIQFEALQQGTMTVAEYTSEFTRLSRFAESLVRAPEDRAWIFKKGLTRELRHVVAISQEITYSSILKIVQAVEKEMDPRPKRDRDIGSGSHQAPAKRVQIQTHTRPVQQAVVQHRLARVHADPPHRQQLAVTCNYCHRSGHHYDECRKRLRLCLFCGSPAHQVRDCPEATDGRARVAPGPQQEDLPLLDQQPQGDQPEGRVYLMTAEEVETIPIPDEY</sequence>
<keyword evidence="5" id="KW-1185">Reference proteome</keyword>
<reference evidence="4" key="2">
    <citation type="submission" date="2023-04" db="EMBL/GenBank/DDBJ databases">
        <authorList>
            <person name="Bruccoleri R.E."/>
            <person name="Oakeley E.J."/>
            <person name="Faust A.-M."/>
            <person name="Dessus-Babus S."/>
            <person name="Altorfer M."/>
            <person name="Burckhardt D."/>
            <person name="Oertli M."/>
            <person name="Naumann U."/>
            <person name="Petersen F."/>
            <person name="Wong J."/>
        </authorList>
    </citation>
    <scope>NUCLEOTIDE SEQUENCE</scope>
    <source>
        <strain evidence="4">GSM-AAB239-AS_SAM_17_03QT</strain>
        <tissue evidence="4">Leaf</tissue>
    </source>
</reference>
<dbReference type="InterPro" id="IPR005162">
    <property type="entry name" value="Retrotrans_gag_dom"/>
</dbReference>
<dbReference type="Gene3D" id="4.10.60.10">
    <property type="entry name" value="Zinc finger, CCHC-type"/>
    <property type="match status" value="1"/>
</dbReference>
<accession>A0AAX6IB35</accession>
<evidence type="ECO:0000256" key="1">
    <source>
        <dbReference type="PROSITE-ProRule" id="PRU00047"/>
    </source>
</evidence>
<dbReference type="PROSITE" id="PS50158">
    <property type="entry name" value="ZF_CCHC"/>
    <property type="match status" value="1"/>
</dbReference>
<evidence type="ECO:0000259" key="3">
    <source>
        <dbReference type="PROSITE" id="PS50158"/>
    </source>
</evidence>
<evidence type="ECO:0000313" key="5">
    <source>
        <dbReference type="Proteomes" id="UP001140949"/>
    </source>
</evidence>
<dbReference type="GO" id="GO:0008270">
    <property type="term" value="F:zinc ion binding"/>
    <property type="evidence" value="ECO:0007669"/>
    <property type="project" value="UniProtKB-KW"/>
</dbReference>
<dbReference type="PANTHER" id="PTHR33223">
    <property type="entry name" value="CCHC-TYPE DOMAIN-CONTAINING PROTEIN"/>
    <property type="match status" value="1"/>
</dbReference>